<gene>
    <name evidence="1" type="ORF">H4684_003597</name>
</gene>
<sequence length="132" mass="15607">MYDYTYSYAYEKFNSAIHTLAVLDGDVRSRLMVAFEGSLLCIDVNKLPIDAIPKWVKAHKMATKYNERYKGEEANFREYKGTWERLRPSPYEATFRRIKNSTGREIAELIFSVWSIIQVDFFSFCESKYIKE</sequence>
<dbReference type="Proteomes" id="UP000639010">
    <property type="component" value="Unassembled WGS sequence"/>
</dbReference>
<name>A0ABR9H896_9BACT</name>
<accession>A0ABR9H896</accession>
<proteinExistence type="predicted"/>
<keyword evidence="2" id="KW-1185">Reference proteome</keyword>
<evidence type="ECO:0000313" key="2">
    <source>
        <dbReference type="Proteomes" id="UP000639010"/>
    </source>
</evidence>
<evidence type="ECO:0000313" key="1">
    <source>
        <dbReference type="EMBL" id="MBE1426915.1"/>
    </source>
</evidence>
<organism evidence="1 2">
    <name type="scientific">Desulfomicrobium macestii</name>
    <dbReference type="NCBI Taxonomy" id="90731"/>
    <lineage>
        <taxon>Bacteria</taxon>
        <taxon>Pseudomonadati</taxon>
        <taxon>Thermodesulfobacteriota</taxon>
        <taxon>Desulfovibrionia</taxon>
        <taxon>Desulfovibrionales</taxon>
        <taxon>Desulfomicrobiaceae</taxon>
        <taxon>Desulfomicrobium</taxon>
    </lineage>
</organism>
<dbReference type="RefSeq" id="WP_192624758.1">
    <property type="nucleotide sequence ID" value="NZ_JADBGG010000037.1"/>
</dbReference>
<comment type="caution">
    <text evidence="1">The sequence shown here is derived from an EMBL/GenBank/DDBJ whole genome shotgun (WGS) entry which is preliminary data.</text>
</comment>
<dbReference type="EMBL" id="JADBGG010000037">
    <property type="protein sequence ID" value="MBE1426915.1"/>
    <property type="molecule type" value="Genomic_DNA"/>
</dbReference>
<reference evidence="1 2" key="1">
    <citation type="submission" date="2020-10" db="EMBL/GenBank/DDBJ databases">
        <title>Genomic Encyclopedia of Type Strains, Phase IV (KMG-IV): sequencing the most valuable type-strain genomes for metagenomic binning, comparative biology and taxonomic classification.</title>
        <authorList>
            <person name="Goeker M."/>
        </authorList>
    </citation>
    <scope>NUCLEOTIDE SEQUENCE [LARGE SCALE GENOMIC DNA]</scope>
    <source>
        <strain evidence="1 2">DSM 4194</strain>
    </source>
</reference>
<protein>
    <submittedName>
        <fullName evidence="1">Uncharacterized protein</fullName>
    </submittedName>
</protein>